<protein>
    <submittedName>
        <fullName evidence="2">GNAT family N-acetyltransferase</fullName>
    </submittedName>
</protein>
<accession>A0A5C7FVT3</accession>
<dbReference type="InterPro" id="IPR016181">
    <property type="entry name" value="Acyl_CoA_acyltransferase"/>
</dbReference>
<dbReference type="InterPro" id="IPR038740">
    <property type="entry name" value="BioF2-like_GNAT_dom"/>
</dbReference>
<dbReference type="SUPFAM" id="SSF55729">
    <property type="entry name" value="Acyl-CoA N-acyltransferases (Nat)"/>
    <property type="match status" value="1"/>
</dbReference>
<dbReference type="EMBL" id="VPFD01000013">
    <property type="protein sequence ID" value="TXF99450.1"/>
    <property type="molecule type" value="Genomic_DNA"/>
</dbReference>
<dbReference type="GO" id="GO:0016740">
    <property type="term" value="F:transferase activity"/>
    <property type="evidence" value="ECO:0007669"/>
    <property type="project" value="UniProtKB-KW"/>
</dbReference>
<evidence type="ECO:0000313" key="2">
    <source>
        <dbReference type="EMBL" id="TXF99450.1"/>
    </source>
</evidence>
<reference evidence="2 3" key="1">
    <citation type="submission" date="2019-08" db="EMBL/GenBank/DDBJ databases">
        <title>Massilia golmudensis sp. nov., isolated from sand in the Qinghai-Tibetan Plateau.</title>
        <authorList>
            <person name="Zhang B."/>
        </authorList>
    </citation>
    <scope>NUCLEOTIDE SEQUENCE [LARGE SCALE GENOMIC DNA]</scope>
    <source>
        <strain evidence="2 3">GEM5</strain>
    </source>
</reference>
<dbReference type="Proteomes" id="UP000321413">
    <property type="component" value="Unassembled WGS sequence"/>
</dbReference>
<evidence type="ECO:0000313" key="3">
    <source>
        <dbReference type="Proteomes" id="UP000321413"/>
    </source>
</evidence>
<keyword evidence="3" id="KW-1185">Reference proteome</keyword>
<dbReference type="Gene3D" id="3.40.630.30">
    <property type="match status" value="1"/>
</dbReference>
<gene>
    <name evidence="2" type="ORF">FVD38_13175</name>
</gene>
<sequence>MNWRVVPAAEFLAQPELQERWRSLHRASAGSPLLAPEFAAATLAVFGNGDQQLAWREVDGQTDVMAVLTPSRLGAWNTFQPSQAPVGLWLQRDARPRSASLPALLRALPGPALMLGLTQCDPMLMERPADGGVTRTMDYIDTARVTLPASFEAYWEGRGKNLRTNLRKQRKRLQDDGVATRLQASRAAHEMAAAVQDYGRLEGAGWKARDGTAVAGDNAQGRFYRTLLESFAAMDAACVYRYFIGDRLAAMDLCIEGGDCIVVLKTAYDESFGKVLSPALLMREEATRAIIEAGRFARIEFYGRVMEWHLRWTDEVRVMYHLNAYRWPWIGRLHGR</sequence>
<dbReference type="Pfam" id="PF13480">
    <property type="entry name" value="Acetyltransf_6"/>
    <property type="match status" value="1"/>
</dbReference>
<comment type="caution">
    <text evidence="2">The sequence shown here is derived from an EMBL/GenBank/DDBJ whole genome shotgun (WGS) entry which is preliminary data.</text>
</comment>
<dbReference type="AlphaFoldDB" id="A0A5C7FVT3"/>
<organism evidence="2 3">
    <name type="scientific">Massilia arenae</name>
    <dbReference type="NCBI Taxonomy" id="2603288"/>
    <lineage>
        <taxon>Bacteria</taxon>
        <taxon>Pseudomonadati</taxon>
        <taxon>Pseudomonadota</taxon>
        <taxon>Betaproteobacteria</taxon>
        <taxon>Burkholderiales</taxon>
        <taxon>Oxalobacteraceae</taxon>
        <taxon>Telluria group</taxon>
        <taxon>Massilia</taxon>
    </lineage>
</organism>
<evidence type="ECO:0000259" key="1">
    <source>
        <dbReference type="Pfam" id="PF13480"/>
    </source>
</evidence>
<keyword evidence="2" id="KW-0808">Transferase</keyword>
<proteinExistence type="predicted"/>
<feature type="domain" description="BioF2-like acetyltransferase" evidence="1">
    <location>
        <begin position="161"/>
        <end position="307"/>
    </location>
</feature>
<dbReference type="RefSeq" id="WP_147935222.1">
    <property type="nucleotide sequence ID" value="NZ_VPFD01000013.1"/>
</dbReference>
<name>A0A5C7FVT3_9BURK</name>